<dbReference type="PATRIC" id="fig|1339349.3.peg.1448"/>
<name>A0A078S1X9_BACUN</name>
<organism evidence="1 2">
    <name type="scientific">Bacteroides uniformis str. 3978 T3 ii</name>
    <dbReference type="NCBI Taxonomy" id="1339349"/>
    <lineage>
        <taxon>Bacteria</taxon>
        <taxon>Pseudomonadati</taxon>
        <taxon>Bacteroidota</taxon>
        <taxon>Bacteroidia</taxon>
        <taxon>Bacteroidales</taxon>
        <taxon>Bacteroidaceae</taxon>
        <taxon>Bacteroides</taxon>
    </lineage>
</organism>
<sequence>MNAIRLIPDFLFYNGLQILYLQAICKGYLQACNSLHSNGVSTKSLQMADKMRKKTLCRLARKCDSII</sequence>
<dbReference type="EMBL" id="JNHN01000161">
    <property type="protein sequence ID" value="KDS52144.1"/>
    <property type="molecule type" value="Genomic_DNA"/>
</dbReference>
<dbReference type="AlphaFoldDB" id="A0A078S1X9"/>
<dbReference type="RefSeq" id="WP_035447097.1">
    <property type="nucleotide sequence ID" value="NZ_JNHN01000161.1"/>
</dbReference>
<dbReference type="Proteomes" id="UP000028013">
    <property type="component" value="Unassembled WGS sequence"/>
</dbReference>
<reference evidence="1 2" key="1">
    <citation type="submission" date="2014-04" db="EMBL/GenBank/DDBJ databases">
        <authorList>
            <person name="Sears C."/>
            <person name="Carroll K."/>
            <person name="Sack B.R."/>
            <person name="Qadri F."/>
            <person name="Myers L.L."/>
            <person name="Chung G.-T."/>
            <person name="Escheverria P."/>
            <person name="Fraser C.M."/>
            <person name="Sadzewicz L."/>
            <person name="Shefchek K.A."/>
            <person name="Tallon L."/>
            <person name="Das S.P."/>
            <person name="Daugherty S."/>
            <person name="Mongodin E.F."/>
        </authorList>
    </citation>
    <scope>NUCLEOTIDE SEQUENCE [LARGE SCALE GENOMIC DNA]</scope>
    <source>
        <strain evidence="1 2">3978 T3 ii</strain>
    </source>
</reference>
<protein>
    <submittedName>
        <fullName evidence="1">Uncharacterized protein</fullName>
    </submittedName>
</protein>
<evidence type="ECO:0000313" key="1">
    <source>
        <dbReference type="EMBL" id="KDS52144.1"/>
    </source>
</evidence>
<accession>A0A078S1X9</accession>
<comment type="caution">
    <text evidence="1">The sequence shown here is derived from an EMBL/GenBank/DDBJ whole genome shotgun (WGS) entry which is preliminary data.</text>
</comment>
<proteinExistence type="predicted"/>
<gene>
    <name evidence="1" type="ORF">M094_0164</name>
</gene>
<evidence type="ECO:0000313" key="2">
    <source>
        <dbReference type="Proteomes" id="UP000028013"/>
    </source>
</evidence>